<feature type="transmembrane region" description="Helical" evidence="1">
    <location>
        <begin position="49"/>
        <end position="74"/>
    </location>
</feature>
<protein>
    <recommendedName>
        <fullName evidence="6">Major facilitator superfamily (MFS) profile domain-containing protein</fullName>
    </recommendedName>
</protein>
<dbReference type="OrthoDB" id="2195278at2"/>
<keyword evidence="5" id="KW-1185">Reference proteome</keyword>
<dbReference type="EMBL" id="AJAK01000024">
    <property type="protein sequence ID" value="EOH73498.1"/>
    <property type="molecule type" value="Genomic_DNA"/>
</dbReference>
<evidence type="ECO:0000313" key="5">
    <source>
        <dbReference type="Proteomes" id="UP000014148"/>
    </source>
</evidence>
<dbReference type="AlphaFoldDB" id="R2NRA1"/>
<dbReference type="Proteomes" id="UP000014148">
    <property type="component" value="Unassembled WGS sequence"/>
</dbReference>
<evidence type="ECO:0000313" key="3">
    <source>
        <dbReference type="EMBL" id="EOT67256.1"/>
    </source>
</evidence>
<name>R2NRA1_9ENTE</name>
<dbReference type="Proteomes" id="UP000013783">
    <property type="component" value="Unassembled WGS sequence"/>
</dbReference>
<dbReference type="EMBL" id="ASWA01000003">
    <property type="protein sequence ID" value="EOT67256.1"/>
    <property type="molecule type" value="Genomic_DNA"/>
</dbReference>
<gene>
    <name evidence="3" type="ORF">I585_02777</name>
    <name evidence="2" type="ORF">UAI_03595</name>
</gene>
<evidence type="ECO:0008006" key="6">
    <source>
        <dbReference type="Google" id="ProtNLM"/>
    </source>
</evidence>
<feature type="transmembrane region" description="Helical" evidence="1">
    <location>
        <begin position="12"/>
        <end position="42"/>
    </location>
</feature>
<feature type="transmembrane region" description="Helical" evidence="1">
    <location>
        <begin position="113"/>
        <end position="134"/>
    </location>
</feature>
<evidence type="ECO:0000313" key="4">
    <source>
        <dbReference type="Proteomes" id="UP000013783"/>
    </source>
</evidence>
<dbReference type="eggNOG" id="ENOG50306PH">
    <property type="taxonomic scope" value="Bacteria"/>
</dbReference>
<dbReference type="PATRIC" id="fig|1158601.3.peg.3567"/>
<comment type="caution">
    <text evidence="2">The sequence shown here is derived from an EMBL/GenBank/DDBJ whole genome shotgun (WGS) entry which is preliminary data.</text>
</comment>
<keyword evidence="1" id="KW-1133">Transmembrane helix</keyword>
<organism evidence="2 4">
    <name type="scientific">Enterococcus malodoratus ATCC 43197</name>
    <dbReference type="NCBI Taxonomy" id="1158601"/>
    <lineage>
        <taxon>Bacteria</taxon>
        <taxon>Bacillati</taxon>
        <taxon>Bacillota</taxon>
        <taxon>Bacilli</taxon>
        <taxon>Lactobacillales</taxon>
        <taxon>Enterococcaceae</taxon>
        <taxon>Enterococcus</taxon>
    </lineage>
</organism>
<feature type="transmembrane region" description="Helical" evidence="1">
    <location>
        <begin position="80"/>
        <end position="101"/>
    </location>
</feature>
<accession>R2NRA1</accession>
<sequence>MFHLVLILFPLILTALIIPILLFGLSSILISIFGGTATAILIKDRTVKLLLFIVFAILSMVGAVFLFPFIAIYTPLPLNYYPIVFNGLFTFIGIFSVVGIIQSRSLRNKYGKIIFLSVFSIMILAVGVLLLLQIL</sequence>
<evidence type="ECO:0000313" key="2">
    <source>
        <dbReference type="EMBL" id="EOH73498.1"/>
    </source>
</evidence>
<reference evidence="2 4" key="1">
    <citation type="submission" date="2013-02" db="EMBL/GenBank/DDBJ databases">
        <title>The Genome Sequence of Enterococcus malodoratus ATCC_43197.</title>
        <authorList>
            <consortium name="The Broad Institute Genome Sequencing Platform"/>
            <consortium name="The Broad Institute Genome Sequencing Center for Infectious Disease"/>
            <person name="Earl A.M."/>
            <person name="Gilmore M.S."/>
            <person name="Lebreton F."/>
            <person name="Walker B."/>
            <person name="Young S.K."/>
            <person name="Zeng Q."/>
            <person name="Gargeya S."/>
            <person name="Fitzgerald M."/>
            <person name="Haas B."/>
            <person name="Abouelleil A."/>
            <person name="Alvarado L."/>
            <person name="Arachchi H.M."/>
            <person name="Berlin A.M."/>
            <person name="Chapman S.B."/>
            <person name="Dewar J."/>
            <person name="Goldberg J."/>
            <person name="Griggs A."/>
            <person name="Gujja S."/>
            <person name="Hansen M."/>
            <person name="Howarth C."/>
            <person name="Imamovic A."/>
            <person name="Larimer J."/>
            <person name="McCowan C."/>
            <person name="Murphy C."/>
            <person name="Neiman D."/>
            <person name="Pearson M."/>
            <person name="Priest M."/>
            <person name="Roberts A."/>
            <person name="Saif S."/>
            <person name="Shea T."/>
            <person name="Sisk P."/>
            <person name="Sykes S."/>
            <person name="Wortman J."/>
            <person name="Nusbaum C."/>
            <person name="Birren B."/>
        </authorList>
    </citation>
    <scope>NUCLEOTIDE SEQUENCE [LARGE SCALE GENOMIC DNA]</scope>
    <source>
        <strain evidence="2 4">ATCC 43197</strain>
    </source>
</reference>
<evidence type="ECO:0000256" key="1">
    <source>
        <dbReference type="SAM" id="Phobius"/>
    </source>
</evidence>
<keyword evidence="1" id="KW-0812">Transmembrane</keyword>
<dbReference type="STRING" id="71451.RV07_GL003334"/>
<keyword evidence="1" id="KW-0472">Membrane</keyword>
<reference evidence="3 5" key="2">
    <citation type="submission" date="2013-03" db="EMBL/GenBank/DDBJ databases">
        <title>The Genome Sequence of Enterococcus malodoratus ATCC_43197 (PacBio/Illumina hybrid assembly).</title>
        <authorList>
            <consortium name="The Broad Institute Genomics Platform"/>
            <consortium name="The Broad Institute Genome Sequencing Center for Infectious Disease"/>
            <person name="Earl A."/>
            <person name="Russ C."/>
            <person name="Gilmore M."/>
            <person name="Surin D."/>
            <person name="Walker B."/>
            <person name="Young S."/>
            <person name="Zeng Q."/>
            <person name="Gargeya S."/>
            <person name="Fitzgerald M."/>
            <person name="Haas B."/>
            <person name="Abouelleil A."/>
            <person name="Allen A.W."/>
            <person name="Alvarado L."/>
            <person name="Arachchi H.M."/>
            <person name="Berlin A.M."/>
            <person name="Chapman S.B."/>
            <person name="Gainer-Dewar J."/>
            <person name="Goldberg J."/>
            <person name="Griggs A."/>
            <person name="Gujja S."/>
            <person name="Hansen M."/>
            <person name="Howarth C."/>
            <person name="Imamovic A."/>
            <person name="Ireland A."/>
            <person name="Larimer J."/>
            <person name="McCowan C."/>
            <person name="Murphy C."/>
            <person name="Pearson M."/>
            <person name="Poon T.W."/>
            <person name="Priest M."/>
            <person name="Roberts A."/>
            <person name="Saif S."/>
            <person name="Shea T."/>
            <person name="Sisk P."/>
            <person name="Sykes S."/>
            <person name="Wortman J."/>
            <person name="Nusbaum C."/>
            <person name="Birren B."/>
        </authorList>
    </citation>
    <scope>NUCLEOTIDE SEQUENCE [LARGE SCALE GENOMIC DNA]</scope>
    <source>
        <strain evidence="3 5">ATCC 43197</strain>
    </source>
</reference>
<proteinExistence type="predicted"/>
<dbReference type="RefSeq" id="WP_010742385.1">
    <property type="nucleotide sequence ID" value="NZ_KB946251.1"/>
</dbReference>